<dbReference type="AlphaFoldDB" id="G8PCK2"/>
<evidence type="ECO:0000256" key="10">
    <source>
        <dbReference type="ARBA" id="ARBA00047493"/>
    </source>
</evidence>
<accession>G8PCK2</accession>
<dbReference type="Gene3D" id="3.90.190.20">
    <property type="entry name" value="Mur ligase, C-terminal domain"/>
    <property type="match status" value="1"/>
</dbReference>
<protein>
    <recommendedName>
        <fullName evidence="3">tetrahydrofolate synthase</fullName>
        <ecNumber evidence="3">6.3.2.17</ecNumber>
    </recommendedName>
    <alternativeName>
        <fullName evidence="9">Tetrahydrofolylpolyglutamate synthase</fullName>
    </alternativeName>
</protein>
<dbReference type="Pfam" id="PF02875">
    <property type="entry name" value="Mur_ligase_C"/>
    <property type="match status" value="1"/>
</dbReference>
<dbReference type="GO" id="GO:0008841">
    <property type="term" value="F:dihydrofolate synthase activity"/>
    <property type="evidence" value="ECO:0007669"/>
    <property type="project" value="TreeGrafter"/>
</dbReference>
<keyword evidence="8" id="KW-0460">Magnesium</keyword>
<evidence type="ECO:0000313" key="14">
    <source>
        <dbReference type="EMBL" id="AEV94987.1"/>
    </source>
</evidence>
<dbReference type="InterPro" id="IPR001645">
    <property type="entry name" value="Folylpolyglutamate_synth"/>
</dbReference>
<evidence type="ECO:0000256" key="9">
    <source>
        <dbReference type="ARBA" id="ARBA00030592"/>
    </source>
</evidence>
<feature type="domain" description="Mur ligase central" evidence="13">
    <location>
        <begin position="44"/>
        <end position="260"/>
    </location>
</feature>
<dbReference type="SUPFAM" id="SSF53623">
    <property type="entry name" value="MurD-like peptide ligases, catalytic domain"/>
    <property type="match status" value="1"/>
</dbReference>
<dbReference type="HOGENOM" id="CLU_015869_1_1_9"/>
<proteinExistence type="inferred from homology"/>
<evidence type="ECO:0000259" key="13">
    <source>
        <dbReference type="Pfam" id="PF08245"/>
    </source>
</evidence>
<evidence type="ECO:0000259" key="12">
    <source>
        <dbReference type="Pfam" id="PF02875"/>
    </source>
</evidence>
<dbReference type="Proteomes" id="UP000005444">
    <property type="component" value="Chromosome"/>
</dbReference>
<dbReference type="Gene3D" id="3.40.1190.10">
    <property type="entry name" value="Mur-like, catalytic domain"/>
    <property type="match status" value="1"/>
</dbReference>
<dbReference type="PANTHER" id="PTHR11136">
    <property type="entry name" value="FOLYLPOLYGLUTAMATE SYNTHASE-RELATED"/>
    <property type="match status" value="1"/>
</dbReference>
<dbReference type="GO" id="GO:0005737">
    <property type="term" value="C:cytoplasm"/>
    <property type="evidence" value="ECO:0007669"/>
    <property type="project" value="TreeGrafter"/>
</dbReference>
<dbReference type="EC" id="6.3.2.17" evidence="3"/>
<dbReference type="InterPro" id="IPR018109">
    <property type="entry name" value="Folylpolyglutamate_synth_CS"/>
</dbReference>
<dbReference type="SUPFAM" id="SSF53244">
    <property type="entry name" value="MurD-like peptide ligases, peptide-binding domain"/>
    <property type="match status" value="1"/>
</dbReference>
<dbReference type="InterPro" id="IPR013221">
    <property type="entry name" value="Mur_ligase_cen"/>
</dbReference>
<dbReference type="Pfam" id="PF08245">
    <property type="entry name" value="Mur_ligase_M"/>
    <property type="match status" value="1"/>
</dbReference>
<evidence type="ECO:0000256" key="8">
    <source>
        <dbReference type="ARBA" id="ARBA00022842"/>
    </source>
</evidence>
<gene>
    <name evidence="14" type="primary">folC</name>
    <name evidence="14" type="ordered locus">PECL_695</name>
</gene>
<keyword evidence="4 11" id="KW-0436">Ligase</keyword>
<keyword evidence="7 11" id="KW-0067">ATP-binding</keyword>
<dbReference type="InterPro" id="IPR036565">
    <property type="entry name" value="Mur-like_cat_sf"/>
</dbReference>
<sequence>MEYESALKFIHGRPRLRKDPTLNRMKMLLERLDNPQQNLHIVHVAGTNGKGSTVAFLRQMIIRSGHKVGSFTSPFITKFNERISVNGEMIPDKEVIKLVEAVKPVIEQMDMEQNSPLEFETITAMMFLYFAKNPVDVVIVEVGIGGLYDSTNVVKPLISVITNIGFDHMEMLGDTLSKIAFQKAGIIKKNAPVVSGVLEPEAFKVIEQIAKKKKVKLLQINRDFRLDHHSMEFSDIDIRVANIQLGLQGDFQFYNAAIAIETFEEVTKILKWNWNHSSILQALEETKWPGRLETVRDKPLIILDGAHNLPGIQALVRTAKRQYAGHKIHFLVSILKDKLFNQMISELETVPNSEIILTTFQQPNHRATVGIESLGQKLTQNITYNEDWKRALVEIIKGVREQDVIVVTGSLYFISEVRQNMKNF</sequence>
<comment type="similarity">
    <text evidence="2 11">Belongs to the folylpolyglutamate synthase family.</text>
</comment>
<dbReference type="PATRIC" id="fig|701521.8.peg.664"/>
<evidence type="ECO:0000313" key="15">
    <source>
        <dbReference type="Proteomes" id="UP000005444"/>
    </source>
</evidence>
<comment type="cofactor">
    <cofactor evidence="1">
        <name>Mg(2+)</name>
        <dbReference type="ChEBI" id="CHEBI:18420"/>
    </cofactor>
</comment>
<dbReference type="GO" id="GO:0046872">
    <property type="term" value="F:metal ion binding"/>
    <property type="evidence" value="ECO:0007669"/>
    <property type="project" value="UniProtKB-KW"/>
</dbReference>
<evidence type="ECO:0000256" key="4">
    <source>
        <dbReference type="ARBA" id="ARBA00022598"/>
    </source>
</evidence>
<dbReference type="PANTHER" id="PTHR11136:SF0">
    <property type="entry name" value="DIHYDROFOLATE SYNTHETASE-RELATED"/>
    <property type="match status" value="1"/>
</dbReference>
<dbReference type="EMBL" id="CP003137">
    <property type="protein sequence ID" value="AEV94987.1"/>
    <property type="molecule type" value="Genomic_DNA"/>
</dbReference>
<dbReference type="InterPro" id="IPR004101">
    <property type="entry name" value="Mur_ligase_C"/>
</dbReference>
<reference evidence="14 15" key="1">
    <citation type="journal article" date="2012" name="J. Bacteriol.">
        <title>Complete Genome Sequence of the Beer Spoilage Organism Pediococcus claussenii ATCC BAA-344T.</title>
        <authorList>
            <person name="Pittet V."/>
            <person name="Abegunde T."/>
            <person name="Marfleet T."/>
            <person name="Haakensen M."/>
            <person name="Morrow K."/>
            <person name="Jayaprakash T."/>
            <person name="Schroeder K."/>
            <person name="Trost B."/>
            <person name="Byrns S."/>
            <person name="Bergsveinson J."/>
            <person name="Kusalik A."/>
            <person name="Ziola B."/>
        </authorList>
    </citation>
    <scope>NUCLEOTIDE SEQUENCE [LARGE SCALE GENOMIC DNA]</scope>
    <source>
        <strain evidence="14 15">ATCC BAA-344</strain>
    </source>
</reference>
<dbReference type="STRING" id="701521.PECL_695"/>
<evidence type="ECO:0000256" key="7">
    <source>
        <dbReference type="ARBA" id="ARBA00022840"/>
    </source>
</evidence>
<evidence type="ECO:0000256" key="3">
    <source>
        <dbReference type="ARBA" id="ARBA00013025"/>
    </source>
</evidence>
<dbReference type="PROSITE" id="PS01011">
    <property type="entry name" value="FOLYLPOLYGLU_SYNT_1"/>
    <property type="match status" value="1"/>
</dbReference>
<dbReference type="PIRSF" id="PIRSF001563">
    <property type="entry name" value="Folylpolyglu_synth"/>
    <property type="match status" value="1"/>
</dbReference>
<dbReference type="PROSITE" id="PS01012">
    <property type="entry name" value="FOLYLPOLYGLU_SYNT_2"/>
    <property type="match status" value="1"/>
</dbReference>
<evidence type="ECO:0000256" key="1">
    <source>
        <dbReference type="ARBA" id="ARBA00001946"/>
    </source>
</evidence>
<dbReference type="NCBIfam" id="TIGR01499">
    <property type="entry name" value="folC"/>
    <property type="match status" value="1"/>
</dbReference>
<name>G8PCK2_PEDCP</name>
<dbReference type="GO" id="GO:0005524">
    <property type="term" value="F:ATP binding"/>
    <property type="evidence" value="ECO:0007669"/>
    <property type="project" value="UniProtKB-KW"/>
</dbReference>
<dbReference type="KEGG" id="pce:PECL_695"/>
<evidence type="ECO:0000256" key="2">
    <source>
        <dbReference type="ARBA" id="ARBA00008276"/>
    </source>
</evidence>
<keyword evidence="5" id="KW-0479">Metal-binding</keyword>
<dbReference type="InterPro" id="IPR036615">
    <property type="entry name" value="Mur_ligase_C_dom_sf"/>
</dbReference>
<comment type="catalytic activity">
    <reaction evidence="10">
        <text>(6S)-5,6,7,8-tetrahydrofolyl-(gamma-L-Glu)(n) + L-glutamate + ATP = (6S)-5,6,7,8-tetrahydrofolyl-(gamma-L-Glu)(n+1) + ADP + phosphate + H(+)</text>
        <dbReference type="Rhea" id="RHEA:10580"/>
        <dbReference type="Rhea" id="RHEA-COMP:14738"/>
        <dbReference type="Rhea" id="RHEA-COMP:14740"/>
        <dbReference type="ChEBI" id="CHEBI:15378"/>
        <dbReference type="ChEBI" id="CHEBI:29985"/>
        <dbReference type="ChEBI" id="CHEBI:30616"/>
        <dbReference type="ChEBI" id="CHEBI:43474"/>
        <dbReference type="ChEBI" id="CHEBI:141005"/>
        <dbReference type="ChEBI" id="CHEBI:456216"/>
        <dbReference type="EC" id="6.3.2.17"/>
    </reaction>
</comment>
<keyword evidence="15" id="KW-1185">Reference proteome</keyword>
<evidence type="ECO:0000256" key="11">
    <source>
        <dbReference type="PIRNR" id="PIRNR001563"/>
    </source>
</evidence>
<organism evidence="14 15">
    <name type="scientific">Pediococcus claussenii (strain ATCC BAA-344 / DSM 14800 / JCM 18046 / KCTC 3811 / LMG 21948 / P06)</name>
    <dbReference type="NCBI Taxonomy" id="701521"/>
    <lineage>
        <taxon>Bacteria</taxon>
        <taxon>Bacillati</taxon>
        <taxon>Bacillota</taxon>
        <taxon>Bacilli</taxon>
        <taxon>Lactobacillales</taxon>
        <taxon>Lactobacillaceae</taxon>
        <taxon>Pediococcus</taxon>
    </lineage>
</organism>
<dbReference type="GO" id="GO:0004326">
    <property type="term" value="F:tetrahydrofolylpolyglutamate synthase activity"/>
    <property type="evidence" value="ECO:0007669"/>
    <property type="project" value="UniProtKB-EC"/>
</dbReference>
<evidence type="ECO:0000256" key="5">
    <source>
        <dbReference type="ARBA" id="ARBA00022723"/>
    </source>
</evidence>
<dbReference type="eggNOG" id="COG0285">
    <property type="taxonomic scope" value="Bacteria"/>
</dbReference>
<keyword evidence="6 11" id="KW-0547">Nucleotide-binding</keyword>
<dbReference type="RefSeq" id="WP_014215184.1">
    <property type="nucleotide sequence ID" value="NC_016605.1"/>
</dbReference>
<dbReference type="FunFam" id="3.40.1190.10:FF:000011">
    <property type="entry name" value="Folylpolyglutamate synthase/dihydrofolate synthase"/>
    <property type="match status" value="1"/>
</dbReference>
<feature type="domain" description="Mur ligase C-terminal" evidence="12">
    <location>
        <begin position="290"/>
        <end position="410"/>
    </location>
</feature>
<evidence type="ECO:0000256" key="6">
    <source>
        <dbReference type="ARBA" id="ARBA00022741"/>
    </source>
</evidence>